<dbReference type="PANTHER" id="PTHR34799:SF2">
    <property type="entry name" value="OS07G0656300 PROTEIN"/>
    <property type="match status" value="1"/>
</dbReference>
<evidence type="ECO:0000256" key="1">
    <source>
        <dbReference type="SAM" id="MobiDB-lite"/>
    </source>
</evidence>
<organism evidence="2">
    <name type="scientific">Aegilops tauschii</name>
    <name type="common">Tausch's goatgrass</name>
    <name type="synonym">Aegilops squarrosa</name>
    <dbReference type="NCBI Taxonomy" id="37682"/>
    <lineage>
        <taxon>Eukaryota</taxon>
        <taxon>Viridiplantae</taxon>
        <taxon>Streptophyta</taxon>
        <taxon>Embryophyta</taxon>
        <taxon>Tracheophyta</taxon>
        <taxon>Spermatophyta</taxon>
        <taxon>Magnoliopsida</taxon>
        <taxon>Liliopsida</taxon>
        <taxon>Poales</taxon>
        <taxon>Poaceae</taxon>
        <taxon>BOP clade</taxon>
        <taxon>Pooideae</taxon>
        <taxon>Triticodae</taxon>
        <taxon>Triticeae</taxon>
        <taxon>Triticinae</taxon>
        <taxon>Aegilops</taxon>
    </lineage>
</organism>
<dbReference type="EnsemblPlants" id="EMT24633">
    <property type="protein sequence ID" value="EMT24633"/>
    <property type="gene ID" value="F775_32809"/>
</dbReference>
<proteinExistence type="predicted"/>
<accession>M8BS44</accession>
<dbReference type="PANTHER" id="PTHR34799">
    <property type="entry name" value="OS07G0656300 PROTEIN"/>
    <property type="match status" value="1"/>
</dbReference>
<evidence type="ECO:0000313" key="2">
    <source>
        <dbReference type="EnsemblPlants" id="EMT24633"/>
    </source>
</evidence>
<protein>
    <submittedName>
        <fullName evidence="2">Uncharacterized protein</fullName>
    </submittedName>
</protein>
<dbReference type="AlphaFoldDB" id="M8BS44"/>
<reference evidence="2" key="1">
    <citation type="submission" date="2015-06" db="UniProtKB">
        <authorList>
            <consortium name="EnsemblPlants"/>
        </authorList>
    </citation>
    <scope>IDENTIFICATION</scope>
</reference>
<sequence length="92" mass="10163">MKSLSWSKAAPVTETAIRAAIGDNAVTSKAVRWLLKQKRGLRRAGTGGRPDPYVYMALLVPPIHEQGAEGAASDQRAHGWHKWRRRAAEDCQ</sequence>
<name>M8BS44_AEGTA</name>
<feature type="region of interest" description="Disordered" evidence="1">
    <location>
        <begin position="66"/>
        <end position="92"/>
    </location>
</feature>